<protein>
    <submittedName>
        <fullName evidence="1">Uncharacterized protein</fullName>
    </submittedName>
</protein>
<name>A0A368JT81_9BACT</name>
<organism evidence="1 2">
    <name type="scientific">Larkinella punicea</name>
    <dbReference type="NCBI Taxonomy" id="2315727"/>
    <lineage>
        <taxon>Bacteria</taxon>
        <taxon>Pseudomonadati</taxon>
        <taxon>Bacteroidota</taxon>
        <taxon>Cytophagia</taxon>
        <taxon>Cytophagales</taxon>
        <taxon>Spirosomataceae</taxon>
        <taxon>Larkinella</taxon>
    </lineage>
</organism>
<keyword evidence="2" id="KW-1185">Reference proteome</keyword>
<reference evidence="1 2" key="1">
    <citation type="submission" date="2018-07" db="EMBL/GenBank/DDBJ databases">
        <title>Genome analysis of Larkinella rosea.</title>
        <authorList>
            <person name="Zhou Z."/>
            <person name="Wang G."/>
        </authorList>
    </citation>
    <scope>NUCLEOTIDE SEQUENCE [LARGE SCALE GENOMIC DNA]</scope>
    <source>
        <strain evidence="2">zzj9</strain>
    </source>
</reference>
<evidence type="ECO:0000313" key="2">
    <source>
        <dbReference type="Proteomes" id="UP000253383"/>
    </source>
</evidence>
<comment type="caution">
    <text evidence="1">The sequence shown here is derived from an EMBL/GenBank/DDBJ whole genome shotgun (WGS) entry which is preliminary data.</text>
</comment>
<dbReference type="Proteomes" id="UP000253383">
    <property type="component" value="Unassembled WGS sequence"/>
</dbReference>
<proteinExistence type="predicted"/>
<dbReference type="OrthoDB" id="903241at2"/>
<accession>A0A368JT81</accession>
<dbReference type="RefSeq" id="WP_114405332.1">
    <property type="nucleotide sequence ID" value="NZ_QOWE01000005.1"/>
</dbReference>
<sequence>MNKFTLLSIVLGVVGFLTLGASGVEQRTRQPRAVADTLIEIRKDTLIEKYLKDSLYKAIFQRDTTMRIDSAAMRAQADSHKVALPEVLTGDLNGLAVCAGSPVSVPYTSSGGRFSPDNQFVLQLVDATGKVTNLSEPAKAGPFGNGTLAGVIPVTTEAGSRYTLRVASTNPVVNGTAQALRVLPAPGARIELADGSNAVTVLPGQPATFRIALSGHGPWSFVLSDGTKVQNTMTTPYEVTVTPEKPTIYKVVNVSGPCGSGTVSGEIIVNVNENPNPEIAIKAPNGGFRICTGTPFQVAFTATGKYQTGNGFVAQLADSTDNWTTISASGTASPLMARLPYGISPKGAYKIRVVATQPAISSNAENLIVAAQAVAVLRNDTVKIEEGKTAELTVDFGGGGPWFVLLTDGTYENNIAKSPHTIRVTPNNPTPYAITSAGGACGVGEYSGRAFVKVNIPPSTITTGNLSARTICHGAEITVPFTTAGRFYANNKYIVQVADTSGRFVNLATTYKDGVLKAAISPAYLKDTLNTVRLRVASTSPAVAGSETTVKILAPNVSQAVVAGEGTIRPGQTSKVRVAFKNGLPPWSFVLSDGTQVNGTFLNPYTLTVAPTSSTEYTITSLKSSCGTGIPTGSARVTVERN</sequence>
<gene>
    <name evidence="1" type="ORF">DUE52_07315</name>
</gene>
<dbReference type="AlphaFoldDB" id="A0A368JT81"/>
<dbReference type="EMBL" id="QOWE01000005">
    <property type="protein sequence ID" value="RCR70166.1"/>
    <property type="molecule type" value="Genomic_DNA"/>
</dbReference>
<evidence type="ECO:0000313" key="1">
    <source>
        <dbReference type="EMBL" id="RCR70166.1"/>
    </source>
</evidence>